<sequence length="207" mass="23714">MKGSEINAYIVRFNDLAVICPTLVTPEYKKTERYIWGLASQIKGMVIASKPTTYDSAKCIAHQLTSTEIQRQDVATNYVAITTILIQTRKYVVTFPWFTQCNRHHLRNCSWCSQCNHQHRRDTLPIIAGAQHIQQKIKEQPLKQAIMEDEHVLSVVKFHISRKNVQSEGLGYGRAFVIGSKEAIQDPVVESGTKKFWDKIYFNGGRM</sequence>
<dbReference type="Proteomes" id="UP000235145">
    <property type="component" value="Unassembled WGS sequence"/>
</dbReference>
<keyword evidence="2" id="KW-1185">Reference proteome</keyword>
<proteinExistence type="predicted"/>
<dbReference type="EMBL" id="NBSK02000005">
    <property type="protein sequence ID" value="KAJ0203789.1"/>
    <property type="molecule type" value="Genomic_DNA"/>
</dbReference>
<name>A0A9R1VEH1_LACSA</name>
<dbReference type="AlphaFoldDB" id="A0A9R1VEH1"/>
<gene>
    <name evidence="1" type="ORF">LSAT_V11C500256230</name>
</gene>
<reference evidence="1 2" key="1">
    <citation type="journal article" date="2017" name="Nat. Commun.">
        <title>Genome assembly with in vitro proximity ligation data and whole-genome triplication in lettuce.</title>
        <authorList>
            <person name="Reyes-Chin-Wo S."/>
            <person name="Wang Z."/>
            <person name="Yang X."/>
            <person name="Kozik A."/>
            <person name="Arikit S."/>
            <person name="Song C."/>
            <person name="Xia L."/>
            <person name="Froenicke L."/>
            <person name="Lavelle D.O."/>
            <person name="Truco M.J."/>
            <person name="Xia R."/>
            <person name="Zhu S."/>
            <person name="Xu C."/>
            <person name="Xu H."/>
            <person name="Xu X."/>
            <person name="Cox K."/>
            <person name="Korf I."/>
            <person name="Meyers B.C."/>
            <person name="Michelmore R.W."/>
        </authorList>
    </citation>
    <scope>NUCLEOTIDE SEQUENCE [LARGE SCALE GENOMIC DNA]</scope>
    <source>
        <strain evidence="2">cv. Salinas</strain>
        <tissue evidence="1">Seedlings</tissue>
    </source>
</reference>
<organism evidence="1 2">
    <name type="scientific">Lactuca sativa</name>
    <name type="common">Garden lettuce</name>
    <dbReference type="NCBI Taxonomy" id="4236"/>
    <lineage>
        <taxon>Eukaryota</taxon>
        <taxon>Viridiplantae</taxon>
        <taxon>Streptophyta</taxon>
        <taxon>Embryophyta</taxon>
        <taxon>Tracheophyta</taxon>
        <taxon>Spermatophyta</taxon>
        <taxon>Magnoliopsida</taxon>
        <taxon>eudicotyledons</taxon>
        <taxon>Gunneridae</taxon>
        <taxon>Pentapetalae</taxon>
        <taxon>asterids</taxon>
        <taxon>campanulids</taxon>
        <taxon>Asterales</taxon>
        <taxon>Asteraceae</taxon>
        <taxon>Cichorioideae</taxon>
        <taxon>Cichorieae</taxon>
        <taxon>Lactucinae</taxon>
        <taxon>Lactuca</taxon>
    </lineage>
</organism>
<evidence type="ECO:0000313" key="2">
    <source>
        <dbReference type="Proteomes" id="UP000235145"/>
    </source>
</evidence>
<comment type="caution">
    <text evidence="1">The sequence shown here is derived from an EMBL/GenBank/DDBJ whole genome shotgun (WGS) entry which is preliminary data.</text>
</comment>
<evidence type="ECO:0000313" key="1">
    <source>
        <dbReference type="EMBL" id="KAJ0203789.1"/>
    </source>
</evidence>
<accession>A0A9R1VEH1</accession>
<protein>
    <submittedName>
        <fullName evidence="1">Uncharacterized protein</fullName>
    </submittedName>
</protein>